<evidence type="ECO:0000256" key="3">
    <source>
        <dbReference type="ARBA" id="ARBA00022884"/>
    </source>
</evidence>
<dbReference type="CDD" id="cd00619">
    <property type="entry name" value="Terminator_NusB"/>
    <property type="match status" value="1"/>
</dbReference>
<dbReference type="InterPro" id="IPR011605">
    <property type="entry name" value="NusB_fam"/>
</dbReference>
<comment type="similarity">
    <text evidence="1 6">Belongs to the NusB family.</text>
</comment>
<evidence type="ECO:0000256" key="5">
    <source>
        <dbReference type="ARBA" id="ARBA00023163"/>
    </source>
</evidence>
<dbReference type="GO" id="GO:0005829">
    <property type="term" value="C:cytosol"/>
    <property type="evidence" value="ECO:0007669"/>
    <property type="project" value="TreeGrafter"/>
</dbReference>
<dbReference type="HAMAP" id="MF_00073">
    <property type="entry name" value="NusB"/>
    <property type="match status" value="1"/>
</dbReference>
<keyword evidence="4 6" id="KW-0805">Transcription regulation</keyword>
<name>D6SQQ8_9BACT</name>
<dbReference type="Gene3D" id="1.10.940.10">
    <property type="entry name" value="NusB-like"/>
    <property type="match status" value="1"/>
</dbReference>
<accession>D6SQQ8</accession>
<sequence>MTRHKPRTKTTHSRHAQREFAFQVLYSLHFDQTGTHILDTFHHFKNDQDTAVQQDMSYALQLINGVRENLEELDAAIGRHSQNWKVKRIAMVELTIMRLAVYEMIYREDIPVKVGINEAIELAKTFGDNNSRNFVNGILDAVARDMRHGEPGTDAGA</sequence>
<evidence type="ECO:0000259" key="7">
    <source>
        <dbReference type="Pfam" id="PF01029"/>
    </source>
</evidence>
<dbReference type="eggNOG" id="COG0781">
    <property type="taxonomic scope" value="Bacteria"/>
</dbReference>
<evidence type="ECO:0000313" key="8">
    <source>
        <dbReference type="EMBL" id="EFI35084.1"/>
    </source>
</evidence>
<evidence type="ECO:0000313" key="9">
    <source>
        <dbReference type="Proteomes" id="UP000005496"/>
    </source>
</evidence>
<evidence type="ECO:0000256" key="4">
    <source>
        <dbReference type="ARBA" id="ARBA00023015"/>
    </source>
</evidence>
<dbReference type="GO" id="GO:0006353">
    <property type="term" value="P:DNA-templated transcription termination"/>
    <property type="evidence" value="ECO:0007669"/>
    <property type="project" value="UniProtKB-UniRule"/>
</dbReference>
<dbReference type="OrthoDB" id="9797817at2"/>
<dbReference type="PANTHER" id="PTHR11078">
    <property type="entry name" value="N UTILIZATION SUBSTANCE PROTEIN B-RELATED"/>
    <property type="match status" value="1"/>
</dbReference>
<dbReference type="GO" id="GO:0031564">
    <property type="term" value="P:transcription antitermination"/>
    <property type="evidence" value="ECO:0007669"/>
    <property type="project" value="UniProtKB-KW"/>
</dbReference>
<dbReference type="InterPro" id="IPR006027">
    <property type="entry name" value="NusB_RsmB_TIM44"/>
</dbReference>
<keyword evidence="3 6" id="KW-0694">RNA-binding</keyword>
<evidence type="ECO:0000256" key="2">
    <source>
        <dbReference type="ARBA" id="ARBA00022814"/>
    </source>
</evidence>
<comment type="caution">
    <text evidence="8">The sequence shown here is derived from an EMBL/GenBank/DDBJ whole genome shotgun (WGS) entry which is preliminary data.</text>
</comment>
<keyword evidence="5 6" id="KW-0804">Transcription</keyword>
<dbReference type="RefSeq" id="WP_008870398.1">
    <property type="nucleotide sequence ID" value="NZ_ACJN02000002.1"/>
</dbReference>
<keyword evidence="9" id="KW-1185">Reference proteome</keyword>
<dbReference type="GO" id="GO:0003723">
    <property type="term" value="F:RNA binding"/>
    <property type="evidence" value="ECO:0007669"/>
    <property type="project" value="UniProtKB-UniRule"/>
</dbReference>
<dbReference type="InterPro" id="IPR035926">
    <property type="entry name" value="NusB-like_sf"/>
</dbReference>
<feature type="domain" description="NusB/RsmB/TIM44" evidence="7">
    <location>
        <begin position="16"/>
        <end position="144"/>
    </location>
</feature>
<evidence type="ECO:0000256" key="1">
    <source>
        <dbReference type="ARBA" id="ARBA00005952"/>
    </source>
</evidence>
<dbReference type="Proteomes" id="UP000005496">
    <property type="component" value="Unassembled WGS sequence"/>
</dbReference>
<gene>
    <name evidence="6" type="primary">nusB</name>
    <name evidence="8" type="ORF">Dthio_PD2478</name>
</gene>
<dbReference type="EMBL" id="ACJN02000002">
    <property type="protein sequence ID" value="EFI35084.1"/>
    <property type="molecule type" value="Genomic_DNA"/>
</dbReference>
<dbReference type="AlphaFoldDB" id="D6SQQ8"/>
<protein>
    <recommendedName>
        <fullName evidence="6">Transcription antitermination protein NusB</fullName>
    </recommendedName>
    <alternativeName>
        <fullName evidence="6">Antitermination factor NusB</fullName>
    </alternativeName>
</protein>
<evidence type="ECO:0000256" key="6">
    <source>
        <dbReference type="HAMAP-Rule" id="MF_00073"/>
    </source>
</evidence>
<dbReference type="NCBIfam" id="TIGR01951">
    <property type="entry name" value="nusB"/>
    <property type="match status" value="1"/>
</dbReference>
<dbReference type="SUPFAM" id="SSF48013">
    <property type="entry name" value="NusB-like"/>
    <property type="match status" value="1"/>
</dbReference>
<dbReference type="PANTHER" id="PTHR11078:SF3">
    <property type="entry name" value="ANTITERMINATION NUSB DOMAIN-CONTAINING PROTEIN"/>
    <property type="match status" value="1"/>
</dbReference>
<organism evidence="8 9">
    <name type="scientific">Desulfonatronospira thiodismutans ASO3-1</name>
    <dbReference type="NCBI Taxonomy" id="555779"/>
    <lineage>
        <taxon>Bacteria</taxon>
        <taxon>Pseudomonadati</taxon>
        <taxon>Thermodesulfobacteriota</taxon>
        <taxon>Desulfovibrionia</taxon>
        <taxon>Desulfovibrionales</taxon>
        <taxon>Desulfonatronovibrionaceae</taxon>
        <taxon>Desulfonatronospira</taxon>
    </lineage>
</organism>
<proteinExistence type="inferred from homology"/>
<keyword evidence="2 6" id="KW-0889">Transcription antitermination</keyword>
<reference evidence="8" key="1">
    <citation type="submission" date="2010-05" db="EMBL/GenBank/DDBJ databases">
        <title>The draft genome of Desulfonatronospira thiodismutans ASO3-1.</title>
        <authorList>
            <consortium name="US DOE Joint Genome Institute (JGI-PGF)"/>
            <person name="Lucas S."/>
            <person name="Copeland A."/>
            <person name="Lapidus A."/>
            <person name="Cheng J.-F."/>
            <person name="Bruce D."/>
            <person name="Goodwin L."/>
            <person name="Pitluck S."/>
            <person name="Chertkov O."/>
            <person name="Brettin T."/>
            <person name="Detter J.C."/>
            <person name="Han C."/>
            <person name="Land M.L."/>
            <person name="Hauser L."/>
            <person name="Kyrpides N."/>
            <person name="Mikhailova N."/>
            <person name="Muyzer G."/>
            <person name="Woyke T."/>
        </authorList>
    </citation>
    <scope>NUCLEOTIDE SEQUENCE [LARGE SCALE GENOMIC DNA]</scope>
    <source>
        <strain evidence="8">ASO3-1</strain>
    </source>
</reference>
<comment type="function">
    <text evidence="6">Involved in transcription antitermination. Required for transcription of ribosomal RNA (rRNA) genes. Binds specifically to the boxA antiterminator sequence of the ribosomal RNA (rrn) operons.</text>
</comment>
<dbReference type="Pfam" id="PF01029">
    <property type="entry name" value="NusB"/>
    <property type="match status" value="1"/>
</dbReference>